<name>A0ACB9KZM3_9MYRT</name>
<evidence type="ECO:0000313" key="1">
    <source>
        <dbReference type="EMBL" id="KAI4302724.1"/>
    </source>
</evidence>
<proteinExistence type="predicted"/>
<reference evidence="2" key="1">
    <citation type="journal article" date="2023" name="Front. Plant Sci.">
        <title>Chromosomal-level genome assembly of Melastoma candidum provides insights into trichome evolution.</title>
        <authorList>
            <person name="Zhong Y."/>
            <person name="Wu W."/>
            <person name="Sun C."/>
            <person name="Zou P."/>
            <person name="Liu Y."/>
            <person name="Dai S."/>
            <person name="Zhou R."/>
        </authorList>
    </citation>
    <scope>NUCLEOTIDE SEQUENCE [LARGE SCALE GENOMIC DNA]</scope>
</reference>
<evidence type="ECO:0000313" key="2">
    <source>
        <dbReference type="Proteomes" id="UP001057402"/>
    </source>
</evidence>
<comment type="caution">
    <text evidence="1">The sequence shown here is derived from an EMBL/GenBank/DDBJ whole genome shotgun (WGS) entry which is preliminary data.</text>
</comment>
<dbReference type="EMBL" id="CM042891">
    <property type="protein sequence ID" value="KAI4302724.1"/>
    <property type="molecule type" value="Genomic_DNA"/>
</dbReference>
<gene>
    <name evidence="1" type="ORF">MLD38_038441</name>
</gene>
<accession>A0ACB9KZM3</accession>
<keyword evidence="2" id="KW-1185">Reference proteome</keyword>
<organism evidence="1 2">
    <name type="scientific">Melastoma candidum</name>
    <dbReference type="NCBI Taxonomy" id="119954"/>
    <lineage>
        <taxon>Eukaryota</taxon>
        <taxon>Viridiplantae</taxon>
        <taxon>Streptophyta</taxon>
        <taxon>Embryophyta</taxon>
        <taxon>Tracheophyta</taxon>
        <taxon>Spermatophyta</taxon>
        <taxon>Magnoliopsida</taxon>
        <taxon>eudicotyledons</taxon>
        <taxon>Gunneridae</taxon>
        <taxon>Pentapetalae</taxon>
        <taxon>rosids</taxon>
        <taxon>malvids</taxon>
        <taxon>Myrtales</taxon>
        <taxon>Melastomataceae</taxon>
        <taxon>Melastomatoideae</taxon>
        <taxon>Melastomateae</taxon>
        <taxon>Melastoma</taxon>
    </lineage>
</organism>
<protein>
    <submittedName>
        <fullName evidence="1">Uncharacterized protein</fullName>
    </submittedName>
</protein>
<sequence>MDSSLDQRKRTLDALERRFALAKAQLDQRRDVSNTRSGDLPGKASDSAASTPTKPPELAGRAFAGSSLLKGRDAEADGLTYSHILEHIHDEHLKPKLEDSSRKRTGIDHVLHELLQRGDSAQKYMQGARVMKLDHVLLLDNYVQKRNSSAGAHVRALKARSKRSRIHMSMKKLKKHGVFSLPQDLCKFDEFKPMHNLWREYIVELLRISGKNQIEQCFLQADLHGAIILVANCKVTPFAGARGIMIRETAETFGIITEEDKFIVVPKRGSVFIMQVDCWKVTIHGDKLGSRDLGL</sequence>
<dbReference type="Proteomes" id="UP001057402">
    <property type="component" value="Chromosome 12"/>
</dbReference>